<evidence type="ECO:0000256" key="4">
    <source>
        <dbReference type="ARBA" id="ARBA00022679"/>
    </source>
</evidence>
<dbReference type="PROSITE" id="PS01131">
    <property type="entry name" value="RRNA_A_DIMETH"/>
    <property type="match status" value="1"/>
</dbReference>
<evidence type="ECO:0000256" key="7">
    <source>
        <dbReference type="ARBA" id="ARBA00049167"/>
    </source>
</evidence>
<dbReference type="STRING" id="157463.GCA_001047075_00606"/>
<keyword evidence="4 8" id="KW-0808">Transferase</keyword>
<evidence type="ECO:0000256" key="3">
    <source>
        <dbReference type="ARBA" id="ARBA00022603"/>
    </source>
</evidence>
<protein>
    <recommendedName>
        <fullName evidence="8">Ribosomal RNA small subunit methyltransferase A</fullName>
        <ecNumber evidence="8">2.1.1.182</ecNumber>
    </recommendedName>
    <alternativeName>
        <fullName evidence="8">16S rRNA (adenine(1518)-N(6)/adenine(1519)-N(6))-dimethyltransferase</fullName>
    </alternativeName>
    <alternativeName>
        <fullName evidence="8">16S rRNA dimethyladenosine transferase</fullName>
    </alternativeName>
    <alternativeName>
        <fullName evidence="8">16S rRNA dimethylase</fullName>
    </alternativeName>
    <alternativeName>
        <fullName evidence="8">S-adenosylmethionine-6-N', N'-adenosyl(rRNA) dimethyltransferase</fullName>
    </alternativeName>
</protein>
<dbReference type="GO" id="GO:0003723">
    <property type="term" value="F:RNA binding"/>
    <property type="evidence" value="ECO:0007669"/>
    <property type="project" value="UniProtKB-UniRule"/>
</dbReference>
<keyword evidence="1 8" id="KW-0963">Cytoplasm</keyword>
<evidence type="ECO:0000313" key="12">
    <source>
        <dbReference type="Proteomes" id="UP000253891"/>
    </source>
</evidence>
<evidence type="ECO:0000256" key="2">
    <source>
        <dbReference type="ARBA" id="ARBA00022552"/>
    </source>
</evidence>
<proteinExistence type="inferred from homology"/>
<feature type="domain" description="Ribosomal RNA adenine methylase transferase N-terminal" evidence="10">
    <location>
        <begin position="38"/>
        <end position="214"/>
    </location>
</feature>
<dbReference type="Gene3D" id="3.40.50.150">
    <property type="entry name" value="Vaccinia Virus protein VP39"/>
    <property type="match status" value="1"/>
</dbReference>
<dbReference type="NCBIfam" id="TIGR00755">
    <property type="entry name" value="ksgA"/>
    <property type="match status" value="1"/>
</dbReference>
<dbReference type="AlphaFoldDB" id="A0A0K8MGM4"/>
<feature type="binding site" evidence="8 9">
    <location>
        <position position="104"/>
    </location>
    <ligand>
        <name>S-adenosyl-L-methionine</name>
        <dbReference type="ChEBI" id="CHEBI:59789"/>
    </ligand>
</feature>
<gene>
    <name evidence="8 11" type="primary">ksgA</name>
    <name evidence="8" type="synonym">rsmA</name>
    <name evidence="11" type="ORF">FFIC_231720</name>
</gene>
<feature type="binding site" evidence="8 9">
    <location>
        <position position="129"/>
    </location>
    <ligand>
        <name>S-adenosyl-L-methionine</name>
        <dbReference type="ChEBI" id="CHEBI:59789"/>
    </ligand>
</feature>
<dbReference type="EC" id="2.1.1.182" evidence="8"/>
<dbReference type="SUPFAM" id="SSF53335">
    <property type="entry name" value="S-adenosyl-L-methionine-dependent methyltransferases"/>
    <property type="match status" value="1"/>
</dbReference>
<reference evidence="11 12" key="1">
    <citation type="journal article" date="2015" name="BMC Genomics">
        <title>Comparative genomics of Fructobacillus spp. and Leuconostoc spp. reveals niche-specific evolution of Fructobacillus spp.</title>
        <authorList>
            <person name="Endo A."/>
            <person name="Tanizawa Y."/>
            <person name="Tanaka N."/>
            <person name="Maeno S."/>
            <person name="Kumar H."/>
            <person name="Shiwa Y."/>
            <person name="Okada S."/>
            <person name="Yoshikawa H."/>
            <person name="Dicks L."/>
            <person name="Nakagawa J."/>
            <person name="Arita M."/>
        </authorList>
    </citation>
    <scope>NUCLEOTIDE SEQUENCE [LARGE SCALE GENOMIC DNA]</scope>
    <source>
        <strain evidence="11 12">JCM 12225</strain>
    </source>
</reference>
<keyword evidence="3 8" id="KW-0489">Methyltransferase</keyword>
<keyword evidence="5 8" id="KW-0949">S-adenosyl-L-methionine</keyword>
<dbReference type="PANTHER" id="PTHR11727">
    <property type="entry name" value="DIMETHYLADENOSINE TRANSFERASE"/>
    <property type="match status" value="1"/>
</dbReference>
<dbReference type="InterPro" id="IPR011530">
    <property type="entry name" value="rRNA_adenine_dimethylase"/>
</dbReference>
<dbReference type="CDD" id="cd02440">
    <property type="entry name" value="AdoMet_MTases"/>
    <property type="match status" value="1"/>
</dbReference>
<comment type="similarity">
    <text evidence="8">Belongs to the class I-like SAM-binding methyltransferase superfamily. rRNA adenine N(6)-methyltransferase family. RsmA subfamily.</text>
</comment>
<feature type="binding site" evidence="8 9">
    <location>
        <position position="79"/>
    </location>
    <ligand>
        <name>S-adenosyl-L-methionine</name>
        <dbReference type="ChEBI" id="CHEBI:59789"/>
    </ligand>
</feature>
<comment type="function">
    <text evidence="8">Specifically dimethylates two adjacent adenosines (A1518 and A1519) in the loop of a conserved hairpin near the 3'-end of 16S rRNA in the 30S particle. May play a critical role in biogenesis of 30S subunits.</text>
</comment>
<dbReference type="Gene3D" id="1.10.8.100">
    <property type="entry name" value="Ribosomal RNA adenine dimethylase-like, domain 2"/>
    <property type="match status" value="1"/>
</dbReference>
<dbReference type="InterPro" id="IPR020598">
    <property type="entry name" value="rRNA_Ade_methylase_Trfase_N"/>
</dbReference>
<evidence type="ECO:0000259" key="10">
    <source>
        <dbReference type="SMART" id="SM00650"/>
    </source>
</evidence>
<feature type="binding site" evidence="8 9">
    <location>
        <position position="33"/>
    </location>
    <ligand>
        <name>S-adenosyl-L-methionine</name>
        <dbReference type="ChEBI" id="CHEBI:59789"/>
    </ligand>
</feature>
<dbReference type="RefSeq" id="WP_061993088.1">
    <property type="nucleotide sequence ID" value="NZ_DF968000.1"/>
</dbReference>
<comment type="catalytic activity">
    <reaction evidence="7">
        <text>adenosine(2085) in 23S rRNA + 2 S-adenosyl-L-methionine = N(6)-dimethyladenosine(2085) in 23S rRNA + 2 S-adenosyl-L-homocysteine + 2 H(+)</text>
        <dbReference type="Rhea" id="RHEA:42784"/>
        <dbReference type="Rhea" id="RHEA-COMP:10237"/>
        <dbReference type="Rhea" id="RHEA-COMP:10238"/>
        <dbReference type="ChEBI" id="CHEBI:15378"/>
        <dbReference type="ChEBI" id="CHEBI:57856"/>
        <dbReference type="ChEBI" id="CHEBI:59789"/>
        <dbReference type="ChEBI" id="CHEBI:74411"/>
        <dbReference type="ChEBI" id="CHEBI:74493"/>
        <dbReference type="EC" id="2.1.1.184"/>
    </reaction>
</comment>
<dbReference type="PANTHER" id="PTHR11727:SF7">
    <property type="entry name" value="DIMETHYLADENOSINE TRANSFERASE-RELATED"/>
    <property type="match status" value="1"/>
</dbReference>
<evidence type="ECO:0000313" key="11">
    <source>
        <dbReference type="EMBL" id="GAO99685.1"/>
    </source>
</evidence>
<keyword evidence="2 8" id="KW-0698">rRNA processing</keyword>
<dbReference type="PROSITE" id="PS51689">
    <property type="entry name" value="SAM_RNA_A_N6_MT"/>
    <property type="match status" value="1"/>
</dbReference>
<dbReference type="SMART" id="SM00650">
    <property type="entry name" value="rADc"/>
    <property type="match status" value="1"/>
</dbReference>
<accession>A0A0K8MGM4</accession>
<organism evidence="11 12">
    <name type="scientific">Fructobacillus ficulneus</name>
    <dbReference type="NCBI Taxonomy" id="157463"/>
    <lineage>
        <taxon>Bacteria</taxon>
        <taxon>Bacillati</taxon>
        <taxon>Bacillota</taxon>
        <taxon>Bacilli</taxon>
        <taxon>Lactobacillales</taxon>
        <taxon>Lactobacillaceae</taxon>
        <taxon>Fructobacillus</taxon>
    </lineage>
</organism>
<dbReference type="OrthoDB" id="9814755at2"/>
<dbReference type="GO" id="GO:0052908">
    <property type="term" value="F:16S rRNA (adenine(1518)-N(6)/adenine(1519)-N(6))-dimethyltransferase activity"/>
    <property type="evidence" value="ECO:0007669"/>
    <property type="project" value="UniProtKB-EC"/>
</dbReference>
<feature type="binding site" evidence="8 9">
    <location>
        <position position="31"/>
    </location>
    <ligand>
        <name>S-adenosyl-L-methionine</name>
        <dbReference type="ChEBI" id="CHEBI:59789"/>
    </ligand>
</feature>
<sequence>MEKSIKIANPMRTQAILNQYGLRAKKKFGQNFLTDHNILSGIVGAANVTDQDAVVEIGPGIGGLTEYLAQAADQVLAFEIDRDMVRVLSETLAPYDNVTVENQDVLNVDLQDNLAGHFGLDRHVKVVANLPYYITTPILLALLQAGIAWDQIVVMMQKEVADRLSAKPGTKEYGVLSIILSYYANVETALKVPRTAFNPAPNVDSAVVSLTPRTPDQPVDRPDQLFALIKATFAHRRKSLWNNLLQRFGKEDETKERLRSALDQSQIDPGVRAERLTLNRLTDLYLALMEQGFYQL</sequence>
<evidence type="ECO:0000256" key="5">
    <source>
        <dbReference type="ARBA" id="ARBA00022691"/>
    </source>
</evidence>
<dbReference type="InterPro" id="IPR001737">
    <property type="entry name" value="KsgA/Erm"/>
</dbReference>
<dbReference type="InterPro" id="IPR023165">
    <property type="entry name" value="rRNA_Ade_diMease-like_C"/>
</dbReference>
<dbReference type="HAMAP" id="MF_00607">
    <property type="entry name" value="16SrRNA_methyltr_A"/>
    <property type="match status" value="1"/>
</dbReference>
<dbReference type="FunFam" id="3.40.50.150:FF:000023">
    <property type="entry name" value="Ribosomal RNA small subunit methyltransferase A"/>
    <property type="match status" value="1"/>
</dbReference>
<evidence type="ECO:0000256" key="8">
    <source>
        <dbReference type="HAMAP-Rule" id="MF_00607"/>
    </source>
</evidence>
<keyword evidence="12" id="KW-1185">Reference proteome</keyword>
<comment type="subcellular location">
    <subcellularLocation>
        <location evidence="8">Cytoplasm</location>
    </subcellularLocation>
</comment>
<dbReference type="EMBL" id="DF968000">
    <property type="protein sequence ID" value="GAO99685.1"/>
    <property type="molecule type" value="Genomic_DNA"/>
</dbReference>
<dbReference type="InterPro" id="IPR020596">
    <property type="entry name" value="rRNA_Ade_Mease_Trfase_CS"/>
</dbReference>
<evidence type="ECO:0000256" key="6">
    <source>
        <dbReference type="ARBA" id="ARBA00022884"/>
    </source>
</evidence>
<name>A0A0K8MGM4_9LACO</name>
<comment type="catalytic activity">
    <reaction evidence="8">
        <text>adenosine(1518)/adenosine(1519) in 16S rRNA + 4 S-adenosyl-L-methionine = N(6)-dimethyladenosine(1518)/N(6)-dimethyladenosine(1519) in 16S rRNA + 4 S-adenosyl-L-homocysteine + 4 H(+)</text>
        <dbReference type="Rhea" id="RHEA:19609"/>
        <dbReference type="Rhea" id="RHEA-COMP:10232"/>
        <dbReference type="Rhea" id="RHEA-COMP:10233"/>
        <dbReference type="ChEBI" id="CHEBI:15378"/>
        <dbReference type="ChEBI" id="CHEBI:57856"/>
        <dbReference type="ChEBI" id="CHEBI:59789"/>
        <dbReference type="ChEBI" id="CHEBI:74411"/>
        <dbReference type="ChEBI" id="CHEBI:74493"/>
        <dbReference type="EC" id="2.1.1.182"/>
    </reaction>
</comment>
<dbReference type="GO" id="GO:0052910">
    <property type="term" value="F:23S rRNA (adenine(2085)-N(6))-dimethyltransferase activity"/>
    <property type="evidence" value="ECO:0007669"/>
    <property type="project" value="UniProtKB-EC"/>
</dbReference>
<evidence type="ECO:0000256" key="1">
    <source>
        <dbReference type="ARBA" id="ARBA00022490"/>
    </source>
</evidence>
<keyword evidence="6 8" id="KW-0694">RNA-binding</keyword>
<dbReference type="Proteomes" id="UP000253891">
    <property type="component" value="Unassembled WGS sequence"/>
</dbReference>
<dbReference type="InterPro" id="IPR029063">
    <property type="entry name" value="SAM-dependent_MTases_sf"/>
</dbReference>
<feature type="binding site" evidence="8 9">
    <location>
        <position position="58"/>
    </location>
    <ligand>
        <name>S-adenosyl-L-methionine</name>
        <dbReference type="ChEBI" id="CHEBI:59789"/>
    </ligand>
</feature>
<evidence type="ECO:0000256" key="9">
    <source>
        <dbReference type="PROSITE-ProRule" id="PRU01026"/>
    </source>
</evidence>
<dbReference type="GO" id="GO:0005829">
    <property type="term" value="C:cytosol"/>
    <property type="evidence" value="ECO:0007669"/>
    <property type="project" value="TreeGrafter"/>
</dbReference>
<dbReference type="Pfam" id="PF00398">
    <property type="entry name" value="RrnaAD"/>
    <property type="match status" value="1"/>
</dbReference>